<organism evidence="1">
    <name type="scientific">viral metagenome</name>
    <dbReference type="NCBI Taxonomy" id="1070528"/>
    <lineage>
        <taxon>unclassified sequences</taxon>
        <taxon>metagenomes</taxon>
        <taxon>organismal metagenomes</taxon>
    </lineage>
</organism>
<accession>A0A6M3XWN2</accession>
<sequence>MTTENDAKFTATQFLAQYGRERAIEILGKLSILKNQEATALKNQSGKYINAVNILKLKGE</sequence>
<reference evidence="1" key="1">
    <citation type="submission" date="2020-03" db="EMBL/GenBank/DDBJ databases">
        <title>The deep terrestrial virosphere.</title>
        <authorList>
            <person name="Holmfeldt K."/>
            <person name="Nilsson E."/>
            <person name="Simone D."/>
            <person name="Lopez-Fernandez M."/>
            <person name="Wu X."/>
            <person name="de Brujin I."/>
            <person name="Lundin D."/>
            <person name="Andersson A."/>
            <person name="Bertilsson S."/>
            <person name="Dopson M."/>
        </authorList>
    </citation>
    <scope>NUCLEOTIDE SEQUENCE</scope>
    <source>
        <strain evidence="1">TM448B03012</strain>
    </source>
</reference>
<proteinExistence type="predicted"/>
<evidence type="ECO:0000313" key="1">
    <source>
        <dbReference type="EMBL" id="QJI02223.1"/>
    </source>
</evidence>
<dbReference type="EMBL" id="MT144984">
    <property type="protein sequence ID" value="QJI02223.1"/>
    <property type="molecule type" value="Genomic_DNA"/>
</dbReference>
<dbReference type="AlphaFoldDB" id="A0A6M3XWN2"/>
<gene>
    <name evidence="1" type="ORF">TM448B03012_0007</name>
</gene>
<name>A0A6M3XWN2_9ZZZZ</name>
<protein>
    <submittedName>
        <fullName evidence="1">Uncharacterized protein</fullName>
    </submittedName>
</protein>